<evidence type="ECO:0000256" key="1">
    <source>
        <dbReference type="SAM" id="Phobius"/>
    </source>
</evidence>
<evidence type="ECO:0000313" key="3">
    <source>
        <dbReference type="EMBL" id="CAF1266014.1"/>
    </source>
</evidence>
<feature type="chain" id="PRO_5036411310" evidence="2">
    <location>
        <begin position="22"/>
        <end position="910"/>
    </location>
</feature>
<dbReference type="Proteomes" id="UP000663877">
    <property type="component" value="Unassembled WGS sequence"/>
</dbReference>
<feature type="transmembrane region" description="Helical" evidence="1">
    <location>
        <begin position="845"/>
        <end position="871"/>
    </location>
</feature>
<reference evidence="3" key="1">
    <citation type="submission" date="2021-02" db="EMBL/GenBank/DDBJ databases">
        <authorList>
            <person name="Nowell W R."/>
        </authorList>
    </citation>
    <scope>NUCLEOTIDE SEQUENCE</scope>
</reference>
<dbReference type="Proteomes" id="UP000663832">
    <property type="component" value="Unassembled WGS sequence"/>
</dbReference>
<evidence type="ECO:0000313" key="5">
    <source>
        <dbReference type="Proteomes" id="UP000663832"/>
    </source>
</evidence>
<keyword evidence="1" id="KW-0472">Membrane</keyword>
<comment type="caution">
    <text evidence="3">The sequence shown here is derived from an EMBL/GenBank/DDBJ whole genome shotgun (WGS) entry which is preliminary data.</text>
</comment>
<feature type="transmembrane region" description="Helical" evidence="1">
    <location>
        <begin position="573"/>
        <end position="596"/>
    </location>
</feature>
<accession>A0A815B8Z3</accession>
<keyword evidence="1" id="KW-0812">Transmembrane</keyword>
<evidence type="ECO:0000313" key="6">
    <source>
        <dbReference type="Proteomes" id="UP000663877"/>
    </source>
</evidence>
<evidence type="ECO:0000313" key="4">
    <source>
        <dbReference type="EMBL" id="CAF1588854.1"/>
    </source>
</evidence>
<dbReference type="AlphaFoldDB" id="A0A815B8Z3"/>
<proteinExistence type="predicted"/>
<keyword evidence="1" id="KW-1133">Transmembrane helix</keyword>
<dbReference type="EMBL" id="CAJNOI010000393">
    <property type="protein sequence ID" value="CAF1266014.1"/>
    <property type="molecule type" value="Genomic_DNA"/>
</dbReference>
<evidence type="ECO:0000256" key="2">
    <source>
        <dbReference type="SAM" id="SignalP"/>
    </source>
</evidence>
<feature type="transmembrane region" description="Helical" evidence="1">
    <location>
        <begin position="526"/>
        <end position="552"/>
    </location>
</feature>
<gene>
    <name evidence="3" type="ORF">BJG266_LOCUS30390</name>
    <name evidence="4" type="ORF">QVE165_LOCUS50979</name>
</gene>
<dbReference type="EMBL" id="CAJNOM010001054">
    <property type="protein sequence ID" value="CAF1588854.1"/>
    <property type="molecule type" value="Genomic_DNA"/>
</dbReference>
<feature type="signal peptide" evidence="2">
    <location>
        <begin position="1"/>
        <end position="21"/>
    </location>
</feature>
<dbReference type="OrthoDB" id="10010296at2759"/>
<name>A0A815B8Z3_9BILA</name>
<sequence length="910" mass="103039">MKLLYCIILFPLLVFNGYVDGQFLLPPINLNEYDAYGSLLAMNEYLSILAQNDQEQFTIITYPFSNRSEKCSLPYNVIAQNQTSLIRFVYSVVIGAKQNESQLFFSYINENWRRDVFLTIIFLEPTSEGCVQVVSQVAINITDLQMQEHAIVGIDPYGKRAYAVGIYYIVCYEIGTGTKWQLDTKQLYGNENSFEIYFFPKALAITEDQIIFIVGQRFTNSQFSPYLFVLNFLSTDSVTLSSSTELAKFNFGPTAIDITRNSIMSIAVLDDVNWFIIGIPYLNMILLLSWKRSDANEAPIILQKHISSHKDILFGKSVALLDNNTFVILAHALPTLPWSTSQVQVYSISDDELNQQPLIIYPNNQQIIPSLNSQPPPHSILTVVSWKSHLGLVFDVGVALLLSSSLPGYYSAQLDDDISNMAVYSSVPCIPGTARNTISIGPCFLCPSNTKNNGTLGIECEPCISNDSSLCLRGSLPEIPMDNVSTYDQAIPYPNSPELVEFDDILLEYLFSLTATPSHCLLISPLFWTCLAIGVGLIIFLVMTILVCFPQLKPHRTLFKKCLQHIDLVGEGEVWFGGLITFAIIVLLVFTCKFIVSFTQLYPIETISSNIEETSTCEPLISNTKFTSGLQLLTIGQHDEEKPIFTMLDEQNIILTVHFVGTSFNCDHLMMQENLNRGKKISLNNFNCSYDSEINILSVSTLLPQHLITMQFDLIGPYFVGGLRICLSDTSRTIDDDDKYTLQELDFCQFFYADNETLSINPTINIKMTKVVNRTVGYTTDIDTIFSGIWIPTLTINSFADTLLFNEYGEYIRYLSDRVTLIVDMSESEFFMMNTQEPIARHTEIVLHTFLFTIVLLDLFGLFFLVTKLLIVPLLKLIHRRFFTKTERPIENHEKLVRLTRVSPFTDHQL</sequence>
<organism evidence="3 6">
    <name type="scientific">Adineta steineri</name>
    <dbReference type="NCBI Taxonomy" id="433720"/>
    <lineage>
        <taxon>Eukaryota</taxon>
        <taxon>Metazoa</taxon>
        <taxon>Spiralia</taxon>
        <taxon>Gnathifera</taxon>
        <taxon>Rotifera</taxon>
        <taxon>Eurotatoria</taxon>
        <taxon>Bdelloidea</taxon>
        <taxon>Adinetida</taxon>
        <taxon>Adinetidae</taxon>
        <taxon>Adineta</taxon>
    </lineage>
</organism>
<protein>
    <submittedName>
        <fullName evidence="3">Uncharacterized protein</fullName>
    </submittedName>
</protein>
<keyword evidence="2" id="KW-0732">Signal</keyword>
<keyword evidence="5" id="KW-1185">Reference proteome</keyword>